<proteinExistence type="predicted"/>
<dbReference type="AlphaFoldDB" id="A0AA91Z6A8"/>
<dbReference type="Gene3D" id="2.40.128.270">
    <property type="match status" value="1"/>
</dbReference>
<dbReference type="InterPro" id="IPR005184">
    <property type="entry name" value="DUF306_Meta_HslJ"/>
</dbReference>
<evidence type="ECO:0000259" key="5">
    <source>
        <dbReference type="Pfam" id="PF03724"/>
    </source>
</evidence>
<dbReference type="Proteomes" id="UP000243750">
    <property type="component" value="Unassembled WGS sequence"/>
</dbReference>
<reference evidence="8 10" key="2">
    <citation type="submission" date="2018-10" db="EMBL/GenBank/DDBJ databases">
        <title>Complete genome sequence of Pseudomonas pelagia strain Kongs-67.</title>
        <authorList>
            <person name="Sinha R.K."/>
            <person name="Krishnan K."/>
        </authorList>
    </citation>
    <scope>NUCLEOTIDE SEQUENCE [LARGE SCALE GENOMIC DNA]</scope>
    <source>
        <strain evidence="8 10">Kongs-67</strain>
    </source>
</reference>
<dbReference type="Proteomes" id="UP000344571">
    <property type="component" value="Chromosome"/>
</dbReference>
<dbReference type="InterPro" id="IPR018660">
    <property type="entry name" value="MliC"/>
</dbReference>
<keyword evidence="1" id="KW-0732">Signal</keyword>
<keyword evidence="10" id="KW-1185">Reference proteome</keyword>
<keyword evidence="3" id="KW-0564">Palmitate</keyword>
<dbReference type="Pfam" id="PF09864">
    <property type="entry name" value="MliC"/>
    <property type="match status" value="1"/>
</dbReference>
<gene>
    <name evidence="7" type="ORF">CO192_10835</name>
    <name evidence="8" type="ORF">EAO82_03135</name>
</gene>
<dbReference type="Pfam" id="PF03724">
    <property type="entry name" value="META"/>
    <property type="match status" value="1"/>
</dbReference>
<feature type="domain" description="DUF306" evidence="5">
    <location>
        <begin position="351"/>
        <end position="453"/>
    </location>
</feature>
<dbReference type="RefSeq" id="WP_096346619.1">
    <property type="nucleotide sequence ID" value="NZ_CP033116.1"/>
</dbReference>
<dbReference type="EMBL" id="NWMT01000106">
    <property type="protein sequence ID" value="PCC99360.1"/>
    <property type="molecule type" value="Genomic_DNA"/>
</dbReference>
<dbReference type="Gene3D" id="2.40.128.200">
    <property type="match status" value="1"/>
</dbReference>
<dbReference type="PANTHER" id="PTHR35535">
    <property type="entry name" value="HEAT SHOCK PROTEIN HSLJ"/>
    <property type="match status" value="1"/>
</dbReference>
<feature type="domain" description="C-type lysozyme inhibitor" evidence="6">
    <location>
        <begin position="179"/>
        <end position="235"/>
    </location>
</feature>
<evidence type="ECO:0000256" key="1">
    <source>
        <dbReference type="ARBA" id="ARBA00022729"/>
    </source>
</evidence>
<evidence type="ECO:0000256" key="4">
    <source>
        <dbReference type="ARBA" id="ARBA00023288"/>
    </source>
</evidence>
<dbReference type="InterPro" id="IPR039366">
    <property type="entry name" value="Pilotin"/>
</dbReference>
<evidence type="ECO:0000313" key="7">
    <source>
        <dbReference type="EMBL" id="PCC99360.1"/>
    </source>
</evidence>
<dbReference type="SUPFAM" id="SSF141488">
    <property type="entry name" value="YdhA-like"/>
    <property type="match status" value="1"/>
</dbReference>
<organism evidence="7 9">
    <name type="scientific">Halopseudomonas pelagia</name>
    <dbReference type="NCBI Taxonomy" id="553151"/>
    <lineage>
        <taxon>Bacteria</taxon>
        <taxon>Pseudomonadati</taxon>
        <taxon>Pseudomonadota</taxon>
        <taxon>Gammaproteobacteria</taxon>
        <taxon>Pseudomonadales</taxon>
        <taxon>Pseudomonadaceae</taxon>
        <taxon>Halopseudomonas</taxon>
    </lineage>
</organism>
<dbReference type="Pfam" id="PF09619">
    <property type="entry name" value="YscW"/>
    <property type="match status" value="1"/>
</dbReference>
<evidence type="ECO:0000313" key="10">
    <source>
        <dbReference type="Proteomes" id="UP000344571"/>
    </source>
</evidence>
<keyword evidence="4" id="KW-0449">Lipoprotein</keyword>
<evidence type="ECO:0000259" key="6">
    <source>
        <dbReference type="Pfam" id="PF09864"/>
    </source>
</evidence>
<evidence type="ECO:0000256" key="2">
    <source>
        <dbReference type="ARBA" id="ARBA00023136"/>
    </source>
</evidence>
<accession>A0AA91Z6A8</accession>
<evidence type="ECO:0000313" key="9">
    <source>
        <dbReference type="Proteomes" id="UP000243750"/>
    </source>
</evidence>
<protein>
    <submittedName>
        <fullName evidence="8">META domain-containing protein</fullName>
    </submittedName>
</protein>
<reference evidence="7 9" key="1">
    <citation type="submission" date="2017-09" db="EMBL/GenBank/DDBJ databases">
        <title>Bacterial and phytoplankton interrelationship in Kongsfjorden, an Arctic fjord.</title>
        <authorList>
            <person name="Sinha R."/>
            <person name="Krishnan K."/>
        </authorList>
    </citation>
    <scope>NUCLEOTIDE SEQUENCE [LARGE SCALE GENOMIC DNA]</scope>
    <source>
        <strain evidence="7 9">58</strain>
    </source>
</reference>
<dbReference type="PANTHER" id="PTHR35535:SF1">
    <property type="entry name" value="HEAT SHOCK PROTEIN HSLJ"/>
    <property type="match status" value="1"/>
</dbReference>
<name>A0AA91Z6A8_9GAMM</name>
<dbReference type="InterPro" id="IPR053147">
    <property type="entry name" value="Hsp_HslJ-like"/>
</dbReference>
<dbReference type="InterPro" id="IPR036328">
    <property type="entry name" value="MliC_sf"/>
</dbReference>
<evidence type="ECO:0000313" key="8">
    <source>
        <dbReference type="EMBL" id="QFY55459.1"/>
    </source>
</evidence>
<dbReference type="EMBL" id="CP033116">
    <property type="protein sequence ID" value="QFY55459.1"/>
    <property type="molecule type" value="Genomic_DNA"/>
</dbReference>
<sequence length="458" mass="49197">MTLFPVPSAPAPIRWGIAATVLGALLLLVGCSDAPQEVNAEVDAQPPPEAQTSGVDADDDRMVLRGQLVYRSRVALAPNSQALIELRDVSDSASPDEAMIAEQRFSLNGRQVPLEFALELSASDLSADGDYQLRAALTEAERTTWISEPISVSPQAGIRELGQVTLMPYRAAAFSSVLQCGRLQVSAGYEGDTLVLDANGEKHILLPVEAASGARYEAEGDPDTRFWSKGNTADLIIDAVRYPLCVPPGEIIEPFVARGNEPFWRVDLEAGALRLTRLEEELIEAAEYTQAVESTSSRLVSAVAGDSQVEMQVNEALCTDSMSGMLYPQTVELSYDDHNYAGCGGDPLRLIQGVEWVVEDINEAGIIDRSHVTVNFGPDGLLYGQASCNNYRGEYALSGEGLTLSTAATTRKACAPALMQQEQRVLAALASLQRFDFTEDGALILYAGAGQRLTARAP</sequence>
<evidence type="ECO:0000256" key="3">
    <source>
        <dbReference type="ARBA" id="ARBA00023139"/>
    </source>
</evidence>
<keyword evidence="2" id="KW-0472">Membrane</keyword>
<dbReference type="InterPro" id="IPR038670">
    <property type="entry name" value="HslJ-like_sf"/>
</dbReference>